<dbReference type="OrthoDB" id="9798201at2"/>
<dbReference type="Gene3D" id="3.10.180.10">
    <property type="entry name" value="2,3-Dihydroxybiphenyl 1,2-Dioxygenase, domain 1"/>
    <property type="match status" value="1"/>
</dbReference>
<dbReference type="PANTHER" id="PTHR43048">
    <property type="entry name" value="METHYLMALONYL-COA EPIMERASE"/>
    <property type="match status" value="1"/>
</dbReference>
<dbReference type="InterPro" id="IPR037523">
    <property type="entry name" value="VOC_core"/>
</dbReference>
<dbReference type="InterPro" id="IPR004360">
    <property type="entry name" value="Glyas_Fos-R_dOase_dom"/>
</dbReference>
<evidence type="ECO:0000313" key="3">
    <source>
        <dbReference type="EMBL" id="RAZ72704.1"/>
    </source>
</evidence>
<protein>
    <submittedName>
        <fullName evidence="3">VOC family protein</fullName>
    </submittedName>
</protein>
<dbReference type="SUPFAM" id="SSF54593">
    <property type="entry name" value="Glyoxalase/Bleomycin resistance protein/Dihydroxybiphenyl dioxygenase"/>
    <property type="match status" value="1"/>
</dbReference>
<reference evidence="3 4" key="1">
    <citation type="submission" date="2018-07" db="EMBL/GenBank/DDBJ databases">
        <title>Diversity of Mesorhizobium strains in Brazil.</title>
        <authorList>
            <person name="Helene L.C.F."/>
            <person name="Dall'Agnol R."/>
            <person name="Delamuta J.R.M."/>
            <person name="Hungria M."/>
        </authorList>
    </citation>
    <scope>NUCLEOTIDE SEQUENCE [LARGE SCALE GENOMIC DNA]</scope>
    <source>
        <strain evidence="3 4">CNPSo 3140</strain>
    </source>
</reference>
<name>A0A330GJD5_9HYPH</name>
<dbReference type="InterPro" id="IPR029068">
    <property type="entry name" value="Glyas_Bleomycin-R_OHBP_Dase"/>
</dbReference>
<dbReference type="Proteomes" id="UP000251956">
    <property type="component" value="Unassembled WGS sequence"/>
</dbReference>
<dbReference type="RefSeq" id="WP_112130647.1">
    <property type="nucleotide sequence ID" value="NZ_QMBQ01000010.1"/>
</dbReference>
<dbReference type="Pfam" id="PF00903">
    <property type="entry name" value="Glyoxalase"/>
    <property type="match status" value="1"/>
</dbReference>
<dbReference type="CDD" id="cd06587">
    <property type="entry name" value="VOC"/>
    <property type="match status" value="1"/>
</dbReference>
<dbReference type="InterPro" id="IPR051785">
    <property type="entry name" value="MMCE/EMCE_epimerase"/>
</dbReference>
<keyword evidence="4" id="KW-1185">Reference proteome</keyword>
<dbReference type="AlphaFoldDB" id="A0A330GJD5"/>
<dbReference type="PANTHER" id="PTHR43048:SF3">
    <property type="entry name" value="METHYLMALONYL-COA EPIMERASE, MITOCHONDRIAL"/>
    <property type="match status" value="1"/>
</dbReference>
<organism evidence="3 4">
    <name type="scientific">Mesorhizobium atlanticum</name>
    <dbReference type="NCBI Taxonomy" id="2233532"/>
    <lineage>
        <taxon>Bacteria</taxon>
        <taxon>Pseudomonadati</taxon>
        <taxon>Pseudomonadota</taxon>
        <taxon>Alphaproteobacteria</taxon>
        <taxon>Hyphomicrobiales</taxon>
        <taxon>Phyllobacteriaceae</taxon>
        <taxon>Mesorhizobium</taxon>
    </lineage>
</organism>
<evidence type="ECO:0000313" key="4">
    <source>
        <dbReference type="Proteomes" id="UP000251956"/>
    </source>
</evidence>
<evidence type="ECO:0000259" key="2">
    <source>
        <dbReference type="PROSITE" id="PS51819"/>
    </source>
</evidence>
<keyword evidence="1" id="KW-0479">Metal-binding</keyword>
<dbReference type="GO" id="GO:0046872">
    <property type="term" value="F:metal ion binding"/>
    <property type="evidence" value="ECO:0007669"/>
    <property type="project" value="UniProtKB-KW"/>
</dbReference>
<feature type="domain" description="VOC" evidence="2">
    <location>
        <begin position="5"/>
        <end position="125"/>
    </location>
</feature>
<sequence length="129" mass="14037">MLMSTTVNVRYMLNDVEEALTWYTKHLGFTQLSNHAPAFADVSRGALRLLLSGPTSSAGRPMPDGERPGPGGWNRIHLIVEDIAAEVARLRAAGLSFRNEIVRGPGGSQILLVDPSGNLVELFQPAKDW</sequence>
<dbReference type="EMBL" id="QMBQ01000010">
    <property type="protein sequence ID" value="RAZ72704.1"/>
    <property type="molecule type" value="Genomic_DNA"/>
</dbReference>
<gene>
    <name evidence="3" type="ORF">DPM35_28450</name>
</gene>
<dbReference type="PROSITE" id="PS51819">
    <property type="entry name" value="VOC"/>
    <property type="match status" value="1"/>
</dbReference>
<comment type="caution">
    <text evidence="3">The sequence shown here is derived from an EMBL/GenBank/DDBJ whole genome shotgun (WGS) entry which is preliminary data.</text>
</comment>
<dbReference type="GO" id="GO:0004493">
    <property type="term" value="F:methylmalonyl-CoA epimerase activity"/>
    <property type="evidence" value="ECO:0007669"/>
    <property type="project" value="TreeGrafter"/>
</dbReference>
<evidence type="ECO:0000256" key="1">
    <source>
        <dbReference type="ARBA" id="ARBA00022723"/>
    </source>
</evidence>
<proteinExistence type="predicted"/>
<accession>A0A330GJD5</accession>
<dbReference type="GO" id="GO:0046491">
    <property type="term" value="P:L-methylmalonyl-CoA metabolic process"/>
    <property type="evidence" value="ECO:0007669"/>
    <property type="project" value="TreeGrafter"/>
</dbReference>